<dbReference type="AlphaFoldDB" id="A0A087D4T7"/>
<feature type="domain" description="LysM" evidence="2">
    <location>
        <begin position="46"/>
        <end position="96"/>
    </location>
</feature>
<dbReference type="Gene3D" id="3.10.350.10">
    <property type="entry name" value="LysM domain"/>
    <property type="match status" value="1"/>
</dbReference>
<dbReference type="Pfam" id="PF01476">
    <property type="entry name" value="LysM"/>
    <property type="match status" value="1"/>
</dbReference>
<evidence type="ECO:0000259" key="2">
    <source>
        <dbReference type="PROSITE" id="PS51782"/>
    </source>
</evidence>
<dbReference type="SMART" id="SM00257">
    <property type="entry name" value="LysM"/>
    <property type="match status" value="1"/>
</dbReference>
<dbReference type="STRING" id="78346.BRUM_0303"/>
<dbReference type="eggNOG" id="COG1388">
    <property type="taxonomic scope" value="Bacteria"/>
</dbReference>
<dbReference type="InterPro" id="IPR036779">
    <property type="entry name" value="LysM_dom_sf"/>
</dbReference>
<accession>A0A087D4T7</accession>
<keyword evidence="1" id="KW-1133">Transmembrane helix</keyword>
<dbReference type="PROSITE" id="PS51782">
    <property type="entry name" value="LYSM"/>
    <property type="match status" value="1"/>
</dbReference>
<dbReference type="InterPro" id="IPR018392">
    <property type="entry name" value="LysM"/>
</dbReference>
<dbReference type="CDD" id="cd00118">
    <property type="entry name" value="LysM"/>
    <property type="match status" value="1"/>
</dbReference>
<sequence length="100" mass="10672">MDEAMGHGRIGGALGMAFLAFIAFWCAVEVVPVHQMRSASEPASVTVYTVQPGDTLWKYASGITHEGGNVGDTVDELMRLNDLDTASLHAGQRLIVPDEA</sequence>
<gene>
    <name evidence="3" type="ORF">BRUM_0303</name>
</gene>
<dbReference type="RefSeq" id="WP_152571293.1">
    <property type="nucleotide sequence ID" value="NZ_JGZL01000003.1"/>
</dbReference>
<dbReference type="Proteomes" id="UP000029078">
    <property type="component" value="Unassembled WGS sequence"/>
</dbReference>
<evidence type="ECO:0000256" key="1">
    <source>
        <dbReference type="SAM" id="Phobius"/>
    </source>
</evidence>
<protein>
    <submittedName>
        <fullName evidence="3">LysM domain-containing protein</fullName>
    </submittedName>
</protein>
<evidence type="ECO:0000313" key="3">
    <source>
        <dbReference type="EMBL" id="KFI90537.1"/>
    </source>
</evidence>
<dbReference type="EMBL" id="JGZL01000003">
    <property type="protein sequence ID" value="KFI90537.1"/>
    <property type="molecule type" value="Genomic_DNA"/>
</dbReference>
<keyword evidence="1" id="KW-0472">Membrane</keyword>
<proteinExistence type="predicted"/>
<organism evidence="3 4">
    <name type="scientific">Bifidobacterium ruminantium</name>
    <dbReference type="NCBI Taxonomy" id="78346"/>
    <lineage>
        <taxon>Bacteria</taxon>
        <taxon>Bacillati</taxon>
        <taxon>Actinomycetota</taxon>
        <taxon>Actinomycetes</taxon>
        <taxon>Bifidobacteriales</taxon>
        <taxon>Bifidobacteriaceae</taxon>
        <taxon>Bifidobacterium</taxon>
    </lineage>
</organism>
<evidence type="ECO:0000313" key="4">
    <source>
        <dbReference type="Proteomes" id="UP000029078"/>
    </source>
</evidence>
<reference evidence="3 4" key="1">
    <citation type="submission" date="2014-03" db="EMBL/GenBank/DDBJ databases">
        <title>Genomics of Bifidobacteria.</title>
        <authorList>
            <person name="Ventura M."/>
            <person name="Milani C."/>
            <person name="Lugli G.A."/>
        </authorList>
    </citation>
    <scope>NUCLEOTIDE SEQUENCE [LARGE SCALE GENOMIC DNA]</scope>
    <source>
        <strain evidence="3 4">LMG 21811</strain>
    </source>
</reference>
<dbReference type="SUPFAM" id="SSF54106">
    <property type="entry name" value="LysM domain"/>
    <property type="match status" value="1"/>
</dbReference>
<keyword evidence="1" id="KW-0812">Transmembrane</keyword>
<feature type="transmembrane region" description="Helical" evidence="1">
    <location>
        <begin position="12"/>
        <end position="31"/>
    </location>
</feature>
<comment type="caution">
    <text evidence="3">The sequence shown here is derived from an EMBL/GenBank/DDBJ whole genome shotgun (WGS) entry which is preliminary data.</text>
</comment>
<keyword evidence="4" id="KW-1185">Reference proteome</keyword>
<name>A0A087D4T7_BIFRU</name>